<dbReference type="PANTHER" id="PTHR43711:SF31">
    <property type="entry name" value="HISTIDINE KINASE"/>
    <property type="match status" value="1"/>
</dbReference>
<keyword evidence="7" id="KW-1133">Transmembrane helix</keyword>
<dbReference type="RefSeq" id="WP_162277525.1">
    <property type="nucleotide sequence ID" value="NZ_FOBB01000002.1"/>
</dbReference>
<name>A0A1H7SKE0_9BACT</name>
<keyword evidence="6" id="KW-0802">TPR repeat</keyword>
<dbReference type="PRINTS" id="PR00344">
    <property type="entry name" value="BCTRLSENSOR"/>
</dbReference>
<dbReference type="SUPFAM" id="SSF47384">
    <property type="entry name" value="Homodimeric domain of signal transducing histidine kinase"/>
    <property type="match status" value="1"/>
</dbReference>
<dbReference type="SMART" id="SM00028">
    <property type="entry name" value="TPR"/>
    <property type="match status" value="4"/>
</dbReference>
<dbReference type="EMBL" id="FOBB01000002">
    <property type="protein sequence ID" value="SEL73082.1"/>
    <property type="molecule type" value="Genomic_DNA"/>
</dbReference>
<dbReference type="InterPro" id="IPR011990">
    <property type="entry name" value="TPR-like_helical_dom_sf"/>
</dbReference>
<dbReference type="STRING" id="573321.SAMN04488505_102966"/>
<dbReference type="InterPro" id="IPR005467">
    <property type="entry name" value="His_kinase_dom"/>
</dbReference>
<dbReference type="Proteomes" id="UP000198984">
    <property type="component" value="Unassembled WGS sequence"/>
</dbReference>
<dbReference type="SMART" id="SM00387">
    <property type="entry name" value="HATPase_c"/>
    <property type="match status" value="1"/>
</dbReference>
<evidence type="ECO:0000259" key="8">
    <source>
        <dbReference type="PROSITE" id="PS50109"/>
    </source>
</evidence>
<dbReference type="AlphaFoldDB" id="A0A1H7SKE0"/>
<sequence>MSGQYGSSYQINYHNSHVAWADNDPDAAYTYIINTMNGIDNDVKHPLYSPALFLKAKIQYSKQLYAEALRTYQQVIHLKGLDTVLLANSYAHLGEIYLEQGQNEDALKVLSTWEQVFAPRSDVYALKTLYHNKALAYFYLKQYPAAEEYFNRSLRLEEQVQDTTGLAISYMDLANLYYTQYQDDKAIPLFEKGLEYAKHSNNPEVPRNAYRNMAAVEENRKRYALALDYRKHYEVLQDSIWNRDHVWELARQERKLALQQREHTIYILGWQRNSLLLAALLLLLLGTAIWFAYRQQKRSKRIITQQKEALNILNQTKDRLFSIVAHDLRSPVYRLKNNLAKLKKAIWKQEITEAAALAASNEKIAGSTYILMDNLLHWALSQTDQLFFRPEELHLRTVVGLVCHDITPLAADKNIVIKQVIPEEIIFMADLHSFKIIVRNIMDNAIKFTPVGGYITISACLQQNECHIKIIDTGLGMSSETLEALFDPNKKRVQQDTHGYESTGLGLWLCKTMTEKNNGRLSITSEQEKGTTVTIILPAKV</sequence>
<dbReference type="SUPFAM" id="SSF48452">
    <property type="entry name" value="TPR-like"/>
    <property type="match status" value="1"/>
</dbReference>
<comment type="catalytic activity">
    <reaction evidence="1">
        <text>ATP + protein L-histidine = ADP + protein N-phospho-L-histidine.</text>
        <dbReference type="EC" id="2.7.13.3"/>
    </reaction>
</comment>
<dbReference type="InterPro" id="IPR036890">
    <property type="entry name" value="HATPase_C_sf"/>
</dbReference>
<dbReference type="InterPro" id="IPR019734">
    <property type="entry name" value="TPR_rpt"/>
</dbReference>
<dbReference type="Pfam" id="PF13424">
    <property type="entry name" value="TPR_12"/>
    <property type="match status" value="1"/>
</dbReference>
<keyword evidence="4 9" id="KW-0418">Kinase</keyword>
<dbReference type="OrthoDB" id="9781208at2"/>
<dbReference type="GO" id="GO:0000155">
    <property type="term" value="F:phosphorelay sensor kinase activity"/>
    <property type="evidence" value="ECO:0007669"/>
    <property type="project" value="InterPro"/>
</dbReference>
<dbReference type="InterPro" id="IPR003594">
    <property type="entry name" value="HATPase_dom"/>
</dbReference>
<feature type="repeat" description="TPR" evidence="6">
    <location>
        <begin position="167"/>
        <end position="200"/>
    </location>
</feature>
<dbReference type="PROSITE" id="PS50109">
    <property type="entry name" value="HIS_KIN"/>
    <property type="match status" value="1"/>
</dbReference>
<evidence type="ECO:0000256" key="2">
    <source>
        <dbReference type="ARBA" id="ARBA00012438"/>
    </source>
</evidence>
<dbReference type="Gene3D" id="3.30.565.10">
    <property type="entry name" value="Histidine kinase-like ATPase, C-terminal domain"/>
    <property type="match status" value="1"/>
</dbReference>
<feature type="domain" description="Histidine kinase" evidence="8">
    <location>
        <begin position="323"/>
        <end position="541"/>
    </location>
</feature>
<evidence type="ECO:0000313" key="9">
    <source>
        <dbReference type="EMBL" id="SEL73082.1"/>
    </source>
</evidence>
<accession>A0A1H7SKE0</accession>
<dbReference type="InterPro" id="IPR004358">
    <property type="entry name" value="Sig_transdc_His_kin-like_C"/>
</dbReference>
<keyword evidence="3" id="KW-0808">Transferase</keyword>
<dbReference type="SUPFAM" id="SSF55874">
    <property type="entry name" value="ATPase domain of HSP90 chaperone/DNA topoisomerase II/histidine kinase"/>
    <property type="match status" value="1"/>
</dbReference>
<evidence type="ECO:0000256" key="4">
    <source>
        <dbReference type="ARBA" id="ARBA00022777"/>
    </source>
</evidence>
<dbReference type="InterPro" id="IPR036097">
    <property type="entry name" value="HisK_dim/P_sf"/>
</dbReference>
<gene>
    <name evidence="9" type="ORF">SAMN04488505_102966</name>
</gene>
<dbReference type="Gene3D" id="1.25.40.10">
    <property type="entry name" value="Tetratricopeptide repeat domain"/>
    <property type="match status" value="2"/>
</dbReference>
<evidence type="ECO:0000256" key="1">
    <source>
        <dbReference type="ARBA" id="ARBA00000085"/>
    </source>
</evidence>
<evidence type="ECO:0000256" key="6">
    <source>
        <dbReference type="PROSITE-ProRule" id="PRU00339"/>
    </source>
</evidence>
<organism evidence="9 10">
    <name type="scientific">Chitinophaga rupis</name>
    <dbReference type="NCBI Taxonomy" id="573321"/>
    <lineage>
        <taxon>Bacteria</taxon>
        <taxon>Pseudomonadati</taxon>
        <taxon>Bacteroidota</taxon>
        <taxon>Chitinophagia</taxon>
        <taxon>Chitinophagales</taxon>
        <taxon>Chitinophagaceae</taxon>
        <taxon>Chitinophaga</taxon>
    </lineage>
</organism>
<evidence type="ECO:0000256" key="7">
    <source>
        <dbReference type="SAM" id="Phobius"/>
    </source>
</evidence>
<dbReference type="PANTHER" id="PTHR43711">
    <property type="entry name" value="TWO-COMPONENT HISTIDINE KINASE"/>
    <property type="match status" value="1"/>
</dbReference>
<protein>
    <recommendedName>
        <fullName evidence="2">histidine kinase</fullName>
        <ecNumber evidence="2">2.7.13.3</ecNumber>
    </recommendedName>
</protein>
<reference evidence="9 10" key="1">
    <citation type="submission" date="2016-10" db="EMBL/GenBank/DDBJ databases">
        <authorList>
            <person name="de Groot N.N."/>
        </authorList>
    </citation>
    <scope>NUCLEOTIDE SEQUENCE [LARGE SCALE GENOMIC DNA]</scope>
    <source>
        <strain evidence="9 10">DSM 21039</strain>
    </source>
</reference>
<keyword evidence="5" id="KW-0902">Two-component regulatory system</keyword>
<evidence type="ECO:0000313" key="10">
    <source>
        <dbReference type="Proteomes" id="UP000198984"/>
    </source>
</evidence>
<dbReference type="PROSITE" id="PS50005">
    <property type="entry name" value="TPR"/>
    <property type="match status" value="2"/>
</dbReference>
<dbReference type="EC" id="2.7.13.3" evidence="2"/>
<dbReference type="Pfam" id="PF02518">
    <property type="entry name" value="HATPase_c"/>
    <property type="match status" value="1"/>
</dbReference>
<feature type="transmembrane region" description="Helical" evidence="7">
    <location>
        <begin position="275"/>
        <end position="293"/>
    </location>
</feature>
<proteinExistence type="predicted"/>
<evidence type="ECO:0000256" key="5">
    <source>
        <dbReference type="ARBA" id="ARBA00023012"/>
    </source>
</evidence>
<evidence type="ECO:0000256" key="3">
    <source>
        <dbReference type="ARBA" id="ARBA00022679"/>
    </source>
</evidence>
<keyword evidence="7" id="KW-0812">Transmembrane</keyword>
<keyword evidence="7" id="KW-0472">Membrane</keyword>
<keyword evidence="10" id="KW-1185">Reference proteome</keyword>
<feature type="repeat" description="TPR" evidence="6">
    <location>
        <begin position="127"/>
        <end position="160"/>
    </location>
</feature>
<dbReference type="InterPro" id="IPR050736">
    <property type="entry name" value="Sensor_HK_Regulatory"/>
</dbReference>